<gene>
    <name evidence="1" type="ORF">K443DRAFT_635638</name>
</gene>
<dbReference type="AlphaFoldDB" id="A0A0C9X4R1"/>
<keyword evidence="2" id="KW-1185">Reference proteome</keyword>
<dbReference type="OrthoDB" id="3211402at2759"/>
<name>A0A0C9X4R1_9AGAR</name>
<sequence>KAPKPVIPTIDWIGNNNTLIWKLLNEIEKKQNCSVLYGSKKVLRDNKIKVYKCIGEDILPEWYALDPDVIGNRMKNKAEVYTVTMHATKRRLRGYSKLEAG</sequence>
<reference evidence="1 2" key="1">
    <citation type="submission" date="2014-04" db="EMBL/GenBank/DDBJ databases">
        <authorList>
            <consortium name="DOE Joint Genome Institute"/>
            <person name="Kuo A."/>
            <person name="Kohler A."/>
            <person name="Nagy L.G."/>
            <person name="Floudas D."/>
            <person name="Copeland A."/>
            <person name="Barry K.W."/>
            <person name="Cichocki N."/>
            <person name="Veneault-Fourrey C."/>
            <person name="LaButti K."/>
            <person name="Lindquist E.A."/>
            <person name="Lipzen A."/>
            <person name="Lundell T."/>
            <person name="Morin E."/>
            <person name="Murat C."/>
            <person name="Sun H."/>
            <person name="Tunlid A."/>
            <person name="Henrissat B."/>
            <person name="Grigoriev I.V."/>
            <person name="Hibbett D.S."/>
            <person name="Martin F."/>
            <person name="Nordberg H.P."/>
            <person name="Cantor M.N."/>
            <person name="Hua S.X."/>
        </authorList>
    </citation>
    <scope>NUCLEOTIDE SEQUENCE [LARGE SCALE GENOMIC DNA]</scope>
    <source>
        <strain evidence="1 2">LaAM-08-1</strain>
    </source>
</reference>
<dbReference type="EMBL" id="KN838726">
    <property type="protein sequence ID" value="KIJ96293.1"/>
    <property type="molecule type" value="Genomic_DNA"/>
</dbReference>
<protein>
    <submittedName>
        <fullName evidence="1">Uncharacterized protein</fullName>
    </submittedName>
</protein>
<dbReference type="HOGENOM" id="CLU_071881_2_0_1"/>
<dbReference type="Proteomes" id="UP000054477">
    <property type="component" value="Unassembled WGS sequence"/>
</dbReference>
<accession>A0A0C9X4R1</accession>
<feature type="non-terminal residue" evidence="1">
    <location>
        <position position="101"/>
    </location>
</feature>
<organism evidence="1 2">
    <name type="scientific">Laccaria amethystina LaAM-08-1</name>
    <dbReference type="NCBI Taxonomy" id="1095629"/>
    <lineage>
        <taxon>Eukaryota</taxon>
        <taxon>Fungi</taxon>
        <taxon>Dikarya</taxon>
        <taxon>Basidiomycota</taxon>
        <taxon>Agaricomycotina</taxon>
        <taxon>Agaricomycetes</taxon>
        <taxon>Agaricomycetidae</taxon>
        <taxon>Agaricales</taxon>
        <taxon>Agaricineae</taxon>
        <taxon>Hydnangiaceae</taxon>
        <taxon>Laccaria</taxon>
    </lineage>
</organism>
<evidence type="ECO:0000313" key="1">
    <source>
        <dbReference type="EMBL" id="KIJ96293.1"/>
    </source>
</evidence>
<proteinExistence type="predicted"/>
<reference evidence="2" key="2">
    <citation type="submission" date="2015-01" db="EMBL/GenBank/DDBJ databases">
        <title>Evolutionary Origins and Diversification of the Mycorrhizal Mutualists.</title>
        <authorList>
            <consortium name="DOE Joint Genome Institute"/>
            <consortium name="Mycorrhizal Genomics Consortium"/>
            <person name="Kohler A."/>
            <person name="Kuo A."/>
            <person name="Nagy L.G."/>
            <person name="Floudas D."/>
            <person name="Copeland A."/>
            <person name="Barry K.W."/>
            <person name="Cichocki N."/>
            <person name="Veneault-Fourrey C."/>
            <person name="LaButti K."/>
            <person name="Lindquist E.A."/>
            <person name="Lipzen A."/>
            <person name="Lundell T."/>
            <person name="Morin E."/>
            <person name="Murat C."/>
            <person name="Riley R."/>
            <person name="Ohm R."/>
            <person name="Sun H."/>
            <person name="Tunlid A."/>
            <person name="Henrissat B."/>
            <person name="Grigoriev I.V."/>
            <person name="Hibbett D.S."/>
            <person name="Martin F."/>
        </authorList>
    </citation>
    <scope>NUCLEOTIDE SEQUENCE [LARGE SCALE GENOMIC DNA]</scope>
    <source>
        <strain evidence="2">LaAM-08-1</strain>
    </source>
</reference>
<evidence type="ECO:0000313" key="2">
    <source>
        <dbReference type="Proteomes" id="UP000054477"/>
    </source>
</evidence>